<feature type="transmembrane region" description="Helical" evidence="2">
    <location>
        <begin position="85"/>
        <end position="105"/>
    </location>
</feature>
<keyword evidence="4" id="KW-1185">Reference proteome</keyword>
<evidence type="ECO:0000313" key="4">
    <source>
        <dbReference type="Proteomes" id="UP001530315"/>
    </source>
</evidence>
<protein>
    <recommendedName>
        <fullName evidence="5">Transmembrane protein</fullName>
    </recommendedName>
</protein>
<dbReference type="AlphaFoldDB" id="A0ABD3Q911"/>
<evidence type="ECO:0008006" key="5">
    <source>
        <dbReference type="Google" id="ProtNLM"/>
    </source>
</evidence>
<reference evidence="3 4" key="1">
    <citation type="submission" date="2024-10" db="EMBL/GenBank/DDBJ databases">
        <title>Updated reference genomes for cyclostephanoid diatoms.</title>
        <authorList>
            <person name="Roberts W.R."/>
            <person name="Alverson A.J."/>
        </authorList>
    </citation>
    <scope>NUCLEOTIDE SEQUENCE [LARGE SCALE GENOMIC DNA]</scope>
    <source>
        <strain evidence="3 4">AJA276-08</strain>
    </source>
</reference>
<evidence type="ECO:0000313" key="3">
    <source>
        <dbReference type="EMBL" id="KAL3796056.1"/>
    </source>
</evidence>
<dbReference type="Proteomes" id="UP001530315">
    <property type="component" value="Unassembled WGS sequence"/>
</dbReference>
<keyword evidence="2" id="KW-0812">Transmembrane</keyword>
<sequence>MFILPTVYSNAMNFVLDVASFVTPPTVATAAAAAKLATTRLLEDFAKSIPSTRDVASSIESRIPDMTRVVELKSTVVVLVEDNKLYLLTSLFALLAIVLVCCIPLNDDNAKRKCKEKSKNAQFVTAKKAEDEDSTASSSGSSSISSSSSLDDDKESASTRGDINVGIESTPSFEEFLKIAAVH</sequence>
<accession>A0ABD3Q911</accession>
<feature type="region of interest" description="Disordered" evidence="1">
    <location>
        <begin position="125"/>
        <end position="166"/>
    </location>
</feature>
<name>A0ABD3Q911_9STRA</name>
<proteinExistence type="predicted"/>
<dbReference type="EMBL" id="JALLAZ020000400">
    <property type="protein sequence ID" value="KAL3796056.1"/>
    <property type="molecule type" value="Genomic_DNA"/>
</dbReference>
<evidence type="ECO:0000256" key="2">
    <source>
        <dbReference type="SAM" id="Phobius"/>
    </source>
</evidence>
<gene>
    <name evidence="3" type="ORF">ACHAW5_007839</name>
</gene>
<evidence type="ECO:0000256" key="1">
    <source>
        <dbReference type="SAM" id="MobiDB-lite"/>
    </source>
</evidence>
<comment type="caution">
    <text evidence="3">The sequence shown here is derived from an EMBL/GenBank/DDBJ whole genome shotgun (WGS) entry which is preliminary data.</text>
</comment>
<feature type="compositionally biased region" description="Low complexity" evidence="1">
    <location>
        <begin position="135"/>
        <end position="149"/>
    </location>
</feature>
<keyword evidence="2" id="KW-1133">Transmembrane helix</keyword>
<keyword evidence="2" id="KW-0472">Membrane</keyword>
<organism evidence="3 4">
    <name type="scientific">Stephanodiscus triporus</name>
    <dbReference type="NCBI Taxonomy" id="2934178"/>
    <lineage>
        <taxon>Eukaryota</taxon>
        <taxon>Sar</taxon>
        <taxon>Stramenopiles</taxon>
        <taxon>Ochrophyta</taxon>
        <taxon>Bacillariophyta</taxon>
        <taxon>Coscinodiscophyceae</taxon>
        <taxon>Thalassiosirophycidae</taxon>
        <taxon>Stephanodiscales</taxon>
        <taxon>Stephanodiscaceae</taxon>
        <taxon>Stephanodiscus</taxon>
    </lineage>
</organism>